<dbReference type="EMBL" id="POSP01000003">
    <property type="protein sequence ID" value="PND36990.1"/>
    <property type="molecule type" value="Genomic_DNA"/>
</dbReference>
<dbReference type="GO" id="GO:0016747">
    <property type="term" value="F:acyltransferase activity, transferring groups other than amino-acyl groups"/>
    <property type="evidence" value="ECO:0007669"/>
    <property type="project" value="InterPro"/>
</dbReference>
<dbReference type="InterPro" id="IPR000182">
    <property type="entry name" value="GNAT_dom"/>
</dbReference>
<comment type="caution">
    <text evidence="4">The sequence shown here is derived from an EMBL/GenBank/DDBJ whole genome shotgun (WGS) entry which is preliminary data.</text>
</comment>
<dbReference type="PANTHER" id="PTHR43877">
    <property type="entry name" value="AMINOALKYLPHOSPHONATE N-ACETYLTRANSFERASE-RELATED-RELATED"/>
    <property type="match status" value="1"/>
</dbReference>
<dbReference type="Pfam" id="PF13508">
    <property type="entry name" value="Acetyltransf_7"/>
    <property type="match status" value="1"/>
</dbReference>
<dbReference type="SUPFAM" id="SSF55729">
    <property type="entry name" value="Acyl-CoA N-acyltransferases (Nat)"/>
    <property type="match status" value="1"/>
</dbReference>
<protein>
    <submittedName>
        <fullName evidence="4">GNAT family N-acetyltransferase</fullName>
    </submittedName>
</protein>
<dbReference type="Proteomes" id="UP000235916">
    <property type="component" value="Unassembled WGS sequence"/>
</dbReference>
<keyword evidence="5" id="KW-1185">Reference proteome</keyword>
<dbReference type="RefSeq" id="WP_102766913.1">
    <property type="nucleotide sequence ID" value="NZ_POSP01000003.1"/>
</dbReference>
<dbReference type="PANTHER" id="PTHR43877:SF2">
    <property type="entry name" value="AMINOALKYLPHOSPHONATE N-ACETYLTRANSFERASE-RELATED"/>
    <property type="match status" value="1"/>
</dbReference>
<accession>A0A2N8KU85</accession>
<name>A0A2N8KU85_9BURK</name>
<evidence type="ECO:0000256" key="1">
    <source>
        <dbReference type="ARBA" id="ARBA00022679"/>
    </source>
</evidence>
<dbReference type="InterPro" id="IPR016181">
    <property type="entry name" value="Acyl_CoA_acyltransferase"/>
</dbReference>
<feature type="domain" description="N-acetyltransferase" evidence="3">
    <location>
        <begin position="4"/>
        <end position="152"/>
    </location>
</feature>
<dbReference type="InterPro" id="IPR050832">
    <property type="entry name" value="Bact_Acetyltransf"/>
</dbReference>
<evidence type="ECO:0000313" key="4">
    <source>
        <dbReference type="EMBL" id="PND36990.1"/>
    </source>
</evidence>
<evidence type="ECO:0000256" key="2">
    <source>
        <dbReference type="ARBA" id="ARBA00023315"/>
    </source>
</evidence>
<dbReference type="Gene3D" id="3.40.630.30">
    <property type="match status" value="1"/>
</dbReference>
<gene>
    <name evidence="4" type="ORF">C1O66_05210</name>
</gene>
<dbReference type="OrthoDB" id="5522469at2"/>
<dbReference type="PROSITE" id="PS51186">
    <property type="entry name" value="GNAT"/>
    <property type="match status" value="1"/>
</dbReference>
<keyword evidence="1 4" id="KW-0808">Transferase</keyword>
<organism evidence="4 5">
    <name type="scientific">Kinneretia aquatilis</name>
    <dbReference type="NCBI Taxonomy" id="2070761"/>
    <lineage>
        <taxon>Bacteria</taxon>
        <taxon>Pseudomonadati</taxon>
        <taxon>Pseudomonadota</taxon>
        <taxon>Betaproteobacteria</taxon>
        <taxon>Burkholderiales</taxon>
        <taxon>Sphaerotilaceae</taxon>
        <taxon>Roseateles</taxon>
    </lineage>
</organism>
<dbReference type="AlphaFoldDB" id="A0A2N8KU85"/>
<keyword evidence="2" id="KW-0012">Acyltransferase</keyword>
<evidence type="ECO:0000313" key="5">
    <source>
        <dbReference type="Proteomes" id="UP000235916"/>
    </source>
</evidence>
<evidence type="ECO:0000259" key="3">
    <source>
        <dbReference type="PROSITE" id="PS51186"/>
    </source>
</evidence>
<reference evidence="4 5" key="1">
    <citation type="submission" date="2018-01" db="EMBL/GenBank/DDBJ databases">
        <title>Draft genome sequence of Paucibacter aquatile CR182 isolated from freshwater of the Nakdong River.</title>
        <authorList>
            <person name="Choi A."/>
            <person name="Chung E.J."/>
        </authorList>
    </citation>
    <scope>NUCLEOTIDE SEQUENCE [LARGE SCALE GENOMIC DNA]</scope>
    <source>
        <strain evidence="4 5">CR182</strain>
    </source>
</reference>
<sequence>MSAYQLQPVAAEDLDALFQLRMEALRPSLERLGRFDLVRSRDRFEALFEPETMRHICRGSERVGFLMLRETPAGEAPALRLEQLYLQPAAQSQGIGSWVLSWAKDQARRAGRDLSLSALKLSDANRFYLRHGFKAVGESEFDIDYLWRLPVVGEEARLAQVPDGIAPVWSGVQGERLGRA</sequence>
<proteinExistence type="predicted"/>